<dbReference type="PANTHER" id="PTHR11538:SF70">
    <property type="entry name" value="25S RRNA (URIDINE-N(3))-METHYLTRANSFERASE BMT5-LIKE DOMAIN-CONTAINING PROTEIN"/>
    <property type="match status" value="1"/>
</dbReference>
<sequence length="227" mass="25843">MSNINHLKNNGCTILHEVDATIMASHPVLSGLKFDRIIYNFPLVGFSDKSKKTQLKRNRNLVLKFMKNAKELMKEDGEIHITHKSSTCYREWNLENLAKQNHLKLIEEVEFKLWHYPGYNNKYGFGGNKNFDCYPSKTYKFGLKDVLALAAIVPCGANQENLCITDQNKPKASPQKNALETNALHRAGTSETIICEDERSGKNVTVSPSHGTMEGRRLMELNMQVVW</sequence>
<dbReference type="InterPro" id="IPR029063">
    <property type="entry name" value="SAM-dependent_MTases_sf"/>
</dbReference>
<proteinExistence type="predicted"/>
<reference evidence="2 3" key="1">
    <citation type="submission" date="2020-06" db="EMBL/GenBank/DDBJ databases">
        <title>Transcriptomic and genomic resources for Thalictrum thalictroides and T. hernandezii: Facilitating candidate gene discovery in an emerging model plant lineage.</title>
        <authorList>
            <person name="Arias T."/>
            <person name="Riano-Pachon D.M."/>
            <person name="Di Stilio V.S."/>
        </authorList>
    </citation>
    <scope>NUCLEOTIDE SEQUENCE [LARGE SCALE GENOMIC DNA]</scope>
    <source>
        <strain evidence="3">cv. WT478/WT964</strain>
        <tissue evidence="2">Leaves</tissue>
    </source>
</reference>
<dbReference type="InterPro" id="IPR019446">
    <property type="entry name" value="BMT5-like"/>
</dbReference>
<dbReference type="SUPFAM" id="SSF53335">
    <property type="entry name" value="S-adenosyl-L-methionine-dependent methyltransferases"/>
    <property type="match status" value="1"/>
</dbReference>
<dbReference type="Pfam" id="PF10354">
    <property type="entry name" value="BMT5-like"/>
    <property type="match status" value="1"/>
</dbReference>
<dbReference type="GO" id="GO:0070475">
    <property type="term" value="P:rRNA base methylation"/>
    <property type="evidence" value="ECO:0007669"/>
    <property type="project" value="InterPro"/>
</dbReference>
<protein>
    <recommendedName>
        <fullName evidence="1">25S rRNA (uridine-N(3))-methyltransferase BMT5-like domain-containing protein</fullName>
    </recommendedName>
</protein>
<organism evidence="2 3">
    <name type="scientific">Thalictrum thalictroides</name>
    <name type="common">Rue-anemone</name>
    <name type="synonym">Anemone thalictroides</name>
    <dbReference type="NCBI Taxonomy" id="46969"/>
    <lineage>
        <taxon>Eukaryota</taxon>
        <taxon>Viridiplantae</taxon>
        <taxon>Streptophyta</taxon>
        <taxon>Embryophyta</taxon>
        <taxon>Tracheophyta</taxon>
        <taxon>Spermatophyta</taxon>
        <taxon>Magnoliopsida</taxon>
        <taxon>Ranunculales</taxon>
        <taxon>Ranunculaceae</taxon>
        <taxon>Thalictroideae</taxon>
        <taxon>Thalictrum</taxon>
    </lineage>
</organism>
<comment type="caution">
    <text evidence="2">The sequence shown here is derived from an EMBL/GenBank/DDBJ whole genome shotgun (WGS) entry which is preliminary data.</text>
</comment>
<feature type="domain" description="25S rRNA (uridine-N(3))-methyltransferase BMT5-like" evidence="1">
    <location>
        <begin position="2"/>
        <end position="122"/>
    </location>
</feature>
<accession>A0A7J6V4D0</accession>
<dbReference type="EMBL" id="JABWDY010038497">
    <property type="protein sequence ID" value="KAF5179647.1"/>
    <property type="molecule type" value="Genomic_DNA"/>
</dbReference>
<evidence type="ECO:0000259" key="1">
    <source>
        <dbReference type="Pfam" id="PF10354"/>
    </source>
</evidence>
<dbReference type="Proteomes" id="UP000554482">
    <property type="component" value="Unassembled WGS sequence"/>
</dbReference>
<gene>
    <name evidence="2" type="ORF">FRX31_030766</name>
</gene>
<dbReference type="PANTHER" id="PTHR11538">
    <property type="entry name" value="PHENYLALANYL-TRNA SYNTHETASE"/>
    <property type="match status" value="1"/>
</dbReference>
<name>A0A7J6V4D0_THATH</name>
<dbReference type="GO" id="GO:0070042">
    <property type="term" value="F:rRNA (uridine-N3-)-methyltransferase activity"/>
    <property type="evidence" value="ECO:0007669"/>
    <property type="project" value="InterPro"/>
</dbReference>
<dbReference type="OrthoDB" id="273345at2759"/>
<dbReference type="AlphaFoldDB" id="A0A7J6V4D0"/>
<dbReference type="GO" id="GO:0005737">
    <property type="term" value="C:cytoplasm"/>
    <property type="evidence" value="ECO:0007669"/>
    <property type="project" value="TreeGrafter"/>
</dbReference>
<keyword evidence="3" id="KW-1185">Reference proteome</keyword>
<evidence type="ECO:0000313" key="3">
    <source>
        <dbReference type="Proteomes" id="UP000554482"/>
    </source>
</evidence>
<evidence type="ECO:0000313" key="2">
    <source>
        <dbReference type="EMBL" id="KAF5179647.1"/>
    </source>
</evidence>